<evidence type="ECO:0000259" key="1">
    <source>
        <dbReference type="Pfam" id="PF20530"/>
    </source>
</evidence>
<evidence type="ECO:0000313" key="2">
    <source>
        <dbReference type="EMBL" id="MBB5960681.1"/>
    </source>
</evidence>
<dbReference type="Pfam" id="PF20530">
    <property type="entry name" value="DUF6745"/>
    <property type="match status" value="1"/>
</dbReference>
<gene>
    <name evidence="2" type="ORF">FHS29_007309</name>
</gene>
<comment type="caution">
    <text evidence="2">The sequence shown here is derived from an EMBL/GenBank/DDBJ whole genome shotgun (WGS) entry which is preliminary data.</text>
</comment>
<dbReference type="Proteomes" id="UP000547510">
    <property type="component" value="Unassembled WGS sequence"/>
</dbReference>
<feature type="domain" description="DUF6745" evidence="1">
    <location>
        <begin position="272"/>
        <end position="307"/>
    </location>
</feature>
<dbReference type="InterPro" id="IPR046633">
    <property type="entry name" value="DUF6745"/>
</dbReference>
<evidence type="ECO:0000313" key="3">
    <source>
        <dbReference type="Proteomes" id="UP000547510"/>
    </source>
</evidence>
<organism evidence="2 3">
    <name type="scientific">Saccharothrix tamanrassetensis</name>
    <dbReference type="NCBI Taxonomy" id="1051531"/>
    <lineage>
        <taxon>Bacteria</taxon>
        <taxon>Bacillati</taxon>
        <taxon>Actinomycetota</taxon>
        <taxon>Actinomycetes</taxon>
        <taxon>Pseudonocardiales</taxon>
        <taxon>Pseudonocardiaceae</taxon>
        <taxon>Saccharothrix</taxon>
    </lineage>
</organism>
<sequence>MTWADELTDGDIALISATVDDWLRVGRSVERCDRAAAEAAVAAAYVATGLTPPRLVVWMDSPLGGLLAAYAIRRRVAPAELGRLVVVEPSAGVLDRVAGMLGEQVPGLLAEPPAVGSAVDLGQARRQVFDPCHRTGSVQEPLWSPLWPRLRYLLEERPGGPVGDPPGTADDCRAVDLWDELGELLAPLRNELGGALGSRVARQLRQHLQRPLPGAIGAPSADGSTDVRRMAPHPDPVRFWSTFGGQLDPWGDAYFLALFGCALRVAGLPVPPRLDALIAAMRSLGWWWPMADAVVLTDRPTGIHPEGGQWSLTYADGFRA</sequence>
<protein>
    <recommendedName>
        <fullName evidence="1">DUF6745 domain-containing protein</fullName>
    </recommendedName>
</protein>
<keyword evidence="3" id="KW-1185">Reference proteome</keyword>
<accession>A0A841CSC6</accession>
<dbReference type="EMBL" id="JACHJN010000020">
    <property type="protein sequence ID" value="MBB5960681.1"/>
    <property type="molecule type" value="Genomic_DNA"/>
</dbReference>
<reference evidence="2 3" key="1">
    <citation type="submission" date="2020-08" db="EMBL/GenBank/DDBJ databases">
        <title>Genomic Encyclopedia of Type Strains, Phase III (KMG-III): the genomes of soil and plant-associated and newly described type strains.</title>
        <authorList>
            <person name="Whitman W."/>
        </authorList>
    </citation>
    <scope>NUCLEOTIDE SEQUENCE [LARGE SCALE GENOMIC DNA]</scope>
    <source>
        <strain evidence="2 3">CECT 8640</strain>
    </source>
</reference>
<dbReference type="AlphaFoldDB" id="A0A841CSC6"/>
<name>A0A841CSC6_9PSEU</name>
<dbReference type="RefSeq" id="WP_184699086.1">
    <property type="nucleotide sequence ID" value="NZ_JACHJN010000020.1"/>
</dbReference>
<proteinExistence type="predicted"/>